<dbReference type="Proteomes" id="UP000594118">
    <property type="component" value="Chromosome"/>
</dbReference>
<keyword evidence="2" id="KW-1185">Reference proteome</keyword>
<evidence type="ECO:0000313" key="2">
    <source>
        <dbReference type="Proteomes" id="UP000594118"/>
    </source>
</evidence>
<dbReference type="KEGG" id="pshq:F3W81_16240"/>
<dbReference type="EMBL" id="CP045201">
    <property type="protein sequence ID" value="QOL83260.1"/>
    <property type="molecule type" value="Genomic_DNA"/>
</dbReference>
<organism evidence="1 2">
    <name type="scientific">Pseudooceanicola spongiae</name>
    <dbReference type="NCBI Taxonomy" id="2613965"/>
    <lineage>
        <taxon>Bacteria</taxon>
        <taxon>Pseudomonadati</taxon>
        <taxon>Pseudomonadota</taxon>
        <taxon>Alphaproteobacteria</taxon>
        <taxon>Rhodobacterales</taxon>
        <taxon>Paracoccaceae</taxon>
        <taxon>Pseudooceanicola</taxon>
    </lineage>
</organism>
<evidence type="ECO:0000313" key="1">
    <source>
        <dbReference type="EMBL" id="QOL83260.1"/>
    </source>
</evidence>
<proteinExistence type="predicted"/>
<reference evidence="1 2" key="1">
    <citation type="submission" date="2019-10" db="EMBL/GenBank/DDBJ databases">
        <title>Pseudopuniceibacterium sp. HQ09 islated from Antarctica.</title>
        <authorList>
            <person name="Liao L."/>
            <person name="Su S."/>
            <person name="Chen B."/>
            <person name="Yu Y."/>
        </authorList>
    </citation>
    <scope>NUCLEOTIDE SEQUENCE [LARGE SCALE GENOMIC DNA]</scope>
    <source>
        <strain evidence="1 2">HQ09</strain>
    </source>
</reference>
<protein>
    <submittedName>
        <fullName evidence="1">Dihydrodipicolinate reductase</fullName>
    </submittedName>
</protein>
<name>A0A7L9WW17_9RHOB</name>
<dbReference type="AlphaFoldDB" id="A0A7L9WW17"/>
<accession>A0A7L9WW17</accession>
<sequence>MSFGDARADGFQRIKTQAEFLSLVGKSDLKNLGVTLQVRPNGSIRGNAFGRSVTGAWTWKDGYFCRSMSWGSTEFKLNCQTVGLMANTLRFTADQGKGDTADLRIR</sequence>
<gene>
    <name evidence="1" type="ORF">F3W81_16240</name>
</gene>